<dbReference type="EMBL" id="MCGE01000026">
    <property type="protein sequence ID" value="ORZ09806.1"/>
    <property type="molecule type" value="Genomic_DNA"/>
</dbReference>
<name>A0A1X2I5F0_9FUNG</name>
<organism evidence="2 3">
    <name type="scientific">Absidia repens</name>
    <dbReference type="NCBI Taxonomy" id="90262"/>
    <lineage>
        <taxon>Eukaryota</taxon>
        <taxon>Fungi</taxon>
        <taxon>Fungi incertae sedis</taxon>
        <taxon>Mucoromycota</taxon>
        <taxon>Mucoromycotina</taxon>
        <taxon>Mucoromycetes</taxon>
        <taxon>Mucorales</taxon>
        <taxon>Cunninghamellaceae</taxon>
        <taxon>Absidia</taxon>
    </lineage>
</organism>
<feature type="region of interest" description="Disordered" evidence="1">
    <location>
        <begin position="64"/>
        <end position="95"/>
    </location>
</feature>
<keyword evidence="3" id="KW-1185">Reference proteome</keyword>
<protein>
    <submittedName>
        <fullName evidence="2">Uncharacterized protein</fullName>
    </submittedName>
</protein>
<proteinExistence type="predicted"/>
<evidence type="ECO:0000313" key="2">
    <source>
        <dbReference type="EMBL" id="ORZ09806.1"/>
    </source>
</evidence>
<accession>A0A1X2I5F0</accession>
<dbReference type="Proteomes" id="UP000193560">
    <property type="component" value="Unassembled WGS sequence"/>
</dbReference>
<evidence type="ECO:0000256" key="1">
    <source>
        <dbReference type="SAM" id="MobiDB-lite"/>
    </source>
</evidence>
<sequence length="95" mass="10526">MPSFITGFVKYCKRSVSPTSVTDQDDQVVTRIPTNSSTTSSDDSHIDLYKCFSKHLNDPMRISDRPDMVGQFHDPMSIGKKHSSLVGHDVTHTGA</sequence>
<dbReference type="AlphaFoldDB" id="A0A1X2I5F0"/>
<dbReference type="OrthoDB" id="2355621at2759"/>
<comment type="caution">
    <text evidence="2">The sequence shown here is derived from an EMBL/GenBank/DDBJ whole genome shotgun (WGS) entry which is preliminary data.</text>
</comment>
<gene>
    <name evidence="2" type="ORF">BCR42DRAFT_423102</name>
</gene>
<reference evidence="2 3" key="1">
    <citation type="submission" date="2016-07" db="EMBL/GenBank/DDBJ databases">
        <title>Pervasive Adenine N6-methylation of Active Genes in Fungi.</title>
        <authorList>
            <consortium name="DOE Joint Genome Institute"/>
            <person name="Mondo S.J."/>
            <person name="Dannebaum R.O."/>
            <person name="Kuo R.C."/>
            <person name="Labutti K."/>
            <person name="Haridas S."/>
            <person name="Kuo A."/>
            <person name="Salamov A."/>
            <person name="Ahrendt S.R."/>
            <person name="Lipzen A."/>
            <person name="Sullivan W."/>
            <person name="Andreopoulos W.B."/>
            <person name="Clum A."/>
            <person name="Lindquist E."/>
            <person name="Daum C."/>
            <person name="Ramamoorthy G.K."/>
            <person name="Gryganskyi A."/>
            <person name="Culley D."/>
            <person name="Magnuson J.K."/>
            <person name="James T.Y."/>
            <person name="O'Malley M.A."/>
            <person name="Stajich J.E."/>
            <person name="Spatafora J.W."/>
            <person name="Visel A."/>
            <person name="Grigoriev I.V."/>
        </authorList>
    </citation>
    <scope>NUCLEOTIDE SEQUENCE [LARGE SCALE GENOMIC DNA]</scope>
    <source>
        <strain evidence="2 3">NRRL 1336</strain>
    </source>
</reference>
<evidence type="ECO:0000313" key="3">
    <source>
        <dbReference type="Proteomes" id="UP000193560"/>
    </source>
</evidence>